<sequence length="132" mass="14979">METLHINLKDKNNAGNIIAKRYTSAQAQTYTPEAQALTLWQKFMRYAEAQQVNRFAWLAFSFFMQGCVLVPITLLIVVHRGNPFELWIPTLVAFVVTETTNLAAMPTRITVPVFWASVIVDLLVIATAFLLY</sequence>
<keyword evidence="1" id="KW-0472">Membrane</keyword>
<evidence type="ECO:0000256" key="1">
    <source>
        <dbReference type="SAM" id="Phobius"/>
    </source>
</evidence>
<dbReference type="KEGG" id="chih:GWR21_07100"/>
<keyword evidence="1" id="KW-0812">Transmembrane</keyword>
<organism evidence="2 3">
    <name type="scientific">Chitinophaga agri</name>
    <dbReference type="NCBI Taxonomy" id="2703787"/>
    <lineage>
        <taxon>Bacteria</taxon>
        <taxon>Pseudomonadati</taxon>
        <taxon>Bacteroidota</taxon>
        <taxon>Chitinophagia</taxon>
        <taxon>Chitinophagales</taxon>
        <taxon>Chitinophagaceae</taxon>
        <taxon>Chitinophaga</taxon>
    </lineage>
</organism>
<dbReference type="AlphaFoldDB" id="A0A6B9ZC84"/>
<proteinExistence type="predicted"/>
<feature type="transmembrane region" description="Helical" evidence="1">
    <location>
        <begin position="55"/>
        <end position="78"/>
    </location>
</feature>
<evidence type="ECO:0000313" key="2">
    <source>
        <dbReference type="EMBL" id="QHS59359.1"/>
    </source>
</evidence>
<reference evidence="2 3" key="1">
    <citation type="submission" date="2020-01" db="EMBL/GenBank/DDBJ databases">
        <title>Complete genome sequence of Chitinophaga sp. H33E-04 isolated from quinoa roots.</title>
        <authorList>
            <person name="Weon H.-Y."/>
            <person name="Lee S.A."/>
        </authorList>
    </citation>
    <scope>NUCLEOTIDE SEQUENCE [LARGE SCALE GENOMIC DNA]</scope>
    <source>
        <strain evidence="2 3">H33E-04</strain>
    </source>
</reference>
<dbReference type="Proteomes" id="UP000476411">
    <property type="component" value="Chromosome"/>
</dbReference>
<name>A0A6B9ZC84_9BACT</name>
<protein>
    <submittedName>
        <fullName evidence="2">Uncharacterized protein</fullName>
    </submittedName>
</protein>
<keyword evidence="1" id="KW-1133">Transmembrane helix</keyword>
<evidence type="ECO:0000313" key="3">
    <source>
        <dbReference type="Proteomes" id="UP000476411"/>
    </source>
</evidence>
<dbReference type="EMBL" id="CP048113">
    <property type="protein sequence ID" value="QHS59359.1"/>
    <property type="molecule type" value="Genomic_DNA"/>
</dbReference>
<accession>A0A6B9ZC84</accession>
<gene>
    <name evidence="2" type="ORF">GWR21_07100</name>
</gene>
<dbReference type="RefSeq" id="WP_162331056.1">
    <property type="nucleotide sequence ID" value="NZ_CP048113.1"/>
</dbReference>
<feature type="transmembrane region" description="Helical" evidence="1">
    <location>
        <begin position="111"/>
        <end position="131"/>
    </location>
</feature>
<keyword evidence="3" id="KW-1185">Reference proteome</keyword>